<dbReference type="EMBL" id="LTDF01000148">
    <property type="protein sequence ID" value="KXT44465.1"/>
    <property type="molecule type" value="Genomic_DNA"/>
</dbReference>
<organism evidence="1">
    <name type="scientific">Bacteroides intestinalis</name>
    <dbReference type="NCBI Taxonomy" id="329854"/>
    <lineage>
        <taxon>Bacteria</taxon>
        <taxon>Pseudomonadati</taxon>
        <taxon>Bacteroidota</taxon>
        <taxon>Bacteroidia</taxon>
        <taxon>Bacteroidales</taxon>
        <taxon>Bacteroidaceae</taxon>
        <taxon>Bacteroides</taxon>
    </lineage>
</organism>
<reference evidence="1 2" key="1">
    <citation type="submission" date="2016-02" db="EMBL/GenBank/DDBJ databases">
        <authorList>
            <person name="Wen L."/>
            <person name="He K."/>
            <person name="Yang H."/>
        </authorList>
    </citation>
    <scope>NUCLEOTIDE SEQUENCE [LARGE SCALE GENOMIC DNA]</scope>
    <source>
        <strain evidence="1 2">KLE1704</strain>
    </source>
</reference>
<gene>
    <name evidence="1" type="ORF">HMPREF2531_03847</name>
</gene>
<accession>A0A139KZ60</accession>
<protein>
    <submittedName>
        <fullName evidence="1">Uncharacterized protein</fullName>
    </submittedName>
</protein>
<comment type="caution">
    <text evidence="1">The sequence shown here is derived from an EMBL/GenBank/DDBJ whole genome shotgun (WGS) entry which is preliminary data.</text>
</comment>
<dbReference type="AlphaFoldDB" id="A0A139KZ60"/>
<proteinExistence type="predicted"/>
<dbReference type="Proteomes" id="UP000070319">
    <property type="component" value="Unassembled WGS sequence"/>
</dbReference>
<evidence type="ECO:0000313" key="1">
    <source>
        <dbReference type="EMBL" id="KXT44465.1"/>
    </source>
</evidence>
<name>A0A139KZ60_9BACE</name>
<evidence type="ECO:0000313" key="2">
    <source>
        <dbReference type="Proteomes" id="UP000070319"/>
    </source>
</evidence>
<sequence length="69" mass="7694">MLENKINTASGTTLSGSVHSTLLKIRTDKIVPRKVQASKVICKIRKFPIGWKVDLAASNTTGEVKIWWK</sequence>